<dbReference type="EMBL" id="FP929003">
    <property type="protein sequence ID" value="CBK44038.1"/>
    <property type="molecule type" value="Genomic_DNA"/>
</dbReference>
<gene>
    <name evidence="2" type="ORF">NIDE4378</name>
</gene>
<dbReference type="GO" id="GO:0035091">
    <property type="term" value="F:phosphatidylinositol binding"/>
    <property type="evidence" value="ECO:0007669"/>
    <property type="project" value="TreeGrafter"/>
</dbReference>
<accession>D8P956</accession>
<name>D8P956_9BACT</name>
<dbReference type="InterPro" id="IPR007461">
    <property type="entry name" value="Ysc84_actin-binding"/>
</dbReference>
<dbReference type="PANTHER" id="PTHR15629">
    <property type="entry name" value="SH3YL1 PROTEIN"/>
    <property type="match status" value="1"/>
</dbReference>
<dbReference type="Pfam" id="PF04366">
    <property type="entry name" value="Ysc84"/>
    <property type="match status" value="1"/>
</dbReference>
<proteinExistence type="predicted"/>
<feature type="domain" description="Ysc84 actin-binding" evidence="1">
    <location>
        <begin position="114"/>
        <end position="234"/>
    </location>
</feature>
<keyword evidence="3" id="KW-1185">Reference proteome</keyword>
<evidence type="ECO:0000259" key="1">
    <source>
        <dbReference type="Pfam" id="PF04366"/>
    </source>
</evidence>
<organism evidence="2 3">
    <name type="scientific">Nitrospira defluvii</name>
    <dbReference type="NCBI Taxonomy" id="330214"/>
    <lineage>
        <taxon>Bacteria</taxon>
        <taxon>Pseudomonadati</taxon>
        <taxon>Nitrospirota</taxon>
        <taxon>Nitrospiria</taxon>
        <taxon>Nitrospirales</taxon>
        <taxon>Nitrospiraceae</taxon>
        <taxon>Nitrospira</taxon>
    </lineage>
</organism>
<sequence>MIRNHATQSRSCPTIIAVLFFTLSVWMGTNSVFADDREQRDLVDQSRMTLANFLADSNMTWFRDHIQDAKGLFIVPQYMKGALIYGAAGGSGVFVAKDEKTGEWSEPAFFTIGAASFGFQFGAQMSEVVLLILTQRGVDSLLLGNFKLGADGSVAVGPVGAGISGATTPNLSADLLSFVRAKGLFAGVSLEGAVLISRDEWSRAYYGKPVTPTDIVIRREVKNPHSETLRGEIRKAIEGK</sequence>
<dbReference type="PANTHER" id="PTHR15629:SF2">
    <property type="entry name" value="SH3 DOMAIN-CONTAINING YSC84-LIKE PROTEIN 1"/>
    <property type="match status" value="1"/>
</dbReference>
<evidence type="ECO:0000313" key="3">
    <source>
        <dbReference type="Proteomes" id="UP000001660"/>
    </source>
</evidence>
<dbReference type="STRING" id="330214.NIDE4378"/>
<evidence type="ECO:0000313" key="2">
    <source>
        <dbReference type="EMBL" id="CBK44038.1"/>
    </source>
</evidence>
<dbReference type="KEGG" id="nde:NIDE4378"/>
<dbReference type="Proteomes" id="UP000001660">
    <property type="component" value="Chromosome"/>
</dbReference>
<dbReference type="eggNOG" id="COG2930">
    <property type="taxonomic scope" value="Bacteria"/>
</dbReference>
<dbReference type="CDD" id="cd11524">
    <property type="entry name" value="SYLF"/>
    <property type="match status" value="1"/>
</dbReference>
<protein>
    <recommendedName>
        <fullName evidence="1">Ysc84 actin-binding domain-containing protein</fullName>
    </recommendedName>
</protein>
<dbReference type="AlphaFoldDB" id="D8P956"/>
<dbReference type="HOGENOM" id="CLU_015320_4_1_0"/>
<dbReference type="OrthoDB" id="9782434at2"/>
<dbReference type="InterPro" id="IPR051702">
    <property type="entry name" value="SH3_domain_YSC84-like"/>
</dbReference>
<reference evidence="2 3" key="1">
    <citation type="journal article" date="2010" name="Proc. Natl. Acad. Sci. U.S.A.">
        <title>A Nitrospira metagenome illuminates the physiology and evolution of globally important nitrite-oxidizing bacteria.</title>
        <authorList>
            <person name="Lucker S."/>
            <person name="Wagner M."/>
            <person name="Maixner F."/>
            <person name="Pelletier E."/>
            <person name="Koch H."/>
            <person name="Vacherie B."/>
            <person name="Rattei T."/>
            <person name="Sinninghe Damste J."/>
            <person name="Spieck E."/>
            <person name="Le Paslier D."/>
            <person name="Daims H."/>
        </authorList>
    </citation>
    <scope>NUCLEOTIDE SEQUENCE [LARGE SCALE GENOMIC DNA]</scope>
</reference>